<proteinExistence type="predicted"/>
<organism evidence="7 8">
    <name type="scientific">Centaurea solstitialis</name>
    <name type="common">yellow star-thistle</name>
    <dbReference type="NCBI Taxonomy" id="347529"/>
    <lineage>
        <taxon>Eukaryota</taxon>
        <taxon>Viridiplantae</taxon>
        <taxon>Streptophyta</taxon>
        <taxon>Embryophyta</taxon>
        <taxon>Tracheophyta</taxon>
        <taxon>Spermatophyta</taxon>
        <taxon>Magnoliopsida</taxon>
        <taxon>eudicotyledons</taxon>
        <taxon>Gunneridae</taxon>
        <taxon>Pentapetalae</taxon>
        <taxon>asterids</taxon>
        <taxon>campanulids</taxon>
        <taxon>Asterales</taxon>
        <taxon>Asteraceae</taxon>
        <taxon>Carduoideae</taxon>
        <taxon>Cardueae</taxon>
        <taxon>Centaureinae</taxon>
        <taxon>Centaurea</taxon>
    </lineage>
</organism>
<dbReference type="PANTHER" id="PTHR11624:SF112">
    <property type="entry name" value="PYRUVATE DEHYDROGENASE E1 COMPONENT SUBUNIT BETA-1, MITOCHONDRIAL"/>
    <property type="match status" value="1"/>
</dbReference>
<dbReference type="InterPro" id="IPR029061">
    <property type="entry name" value="THDP-binding"/>
</dbReference>
<feature type="domain" description="Transketolase-like pyrimidine-binding" evidence="6">
    <location>
        <begin position="132"/>
        <end position="298"/>
    </location>
</feature>
<dbReference type="Gene3D" id="3.40.50.970">
    <property type="match status" value="1"/>
</dbReference>
<dbReference type="NCBIfam" id="NF008854">
    <property type="entry name" value="PRK11892.1"/>
    <property type="match status" value="1"/>
</dbReference>
<protein>
    <recommendedName>
        <fullName evidence="5">Pyruvate dehydrogenase E1 component subunit beta</fullName>
        <ecNumber evidence="5">1.2.4.1</ecNumber>
    </recommendedName>
</protein>
<evidence type="ECO:0000256" key="4">
    <source>
        <dbReference type="ARBA" id="ARBA00023317"/>
    </source>
</evidence>
<gene>
    <name evidence="7" type="ORF">OSB04_021950</name>
</gene>
<dbReference type="EMBL" id="JARYMX010000005">
    <property type="protein sequence ID" value="KAJ9549407.1"/>
    <property type="molecule type" value="Genomic_DNA"/>
</dbReference>
<evidence type="ECO:0000313" key="7">
    <source>
        <dbReference type="EMBL" id="KAJ9549407.1"/>
    </source>
</evidence>
<evidence type="ECO:0000256" key="2">
    <source>
        <dbReference type="ARBA" id="ARBA00023002"/>
    </source>
</evidence>
<dbReference type="PANTHER" id="PTHR11624">
    <property type="entry name" value="DEHYDROGENASE RELATED"/>
    <property type="match status" value="1"/>
</dbReference>
<dbReference type="InterPro" id="IPR005475">
    <property type="entry name" value="Transketolase-like_Pyr-bd"/>
</dbReference>
<dbReference type="Proteomes" id="UP001172457">
    <property type="component" value="Chromosome 5"/>
</dbReference>
<evidence type="ECO:0000259" key="6">
    <source>
        <dbReference type="SMART" id="SM00861"/>
    </source>
</evidence>
<dbReference type="Pfam" id="PF02780">
    <property type="entry name" value="Transketolase_C"/>
    <property type="match status" value="1"/>
</dbReference>
<dbReference type="GO" id="GO:0004739">
    <property type="term" value="F:pyruvate dehydrogenase (acetyl-transferring) activity"/>
    <property type="evidence" value="ECO:0007669"/>
    <property type="project" value="UniProtKB-UniRule"/>
</dbReference>
<dbReference type="Gene3D" id="3.40.50.920">
    <property type="match status" value="1"/>
</dbReference>
<dbReference type="SMART" id="SM00861">
    <property type="entry name" value="Transket_pyr"/>
    <property type="match status" value="1"/>
</dbReference>
<evidence type="ECO:0000256" key="5">
    <source>
        <dbReference type="RuleBase" id="RU364074"/>
    </source>
</evidence>
<dbReference type="InterPro" id="IPR009014">
    <property type="entry name" value="Transketo_C/PFOR_II"/>
</dbReference>
<evidence type="ECO:0000256" key="1">
    <source>
        <dbReference type="ARBA" id="ARBA00001964"/>
    </source>
</evidence>
<keyword evidence="3 5" id="KW-0786">Thiamine pyrophosphate</keyword>
<comment type="catalytic activity">
    <reaction evidence="5">
        <text>N(6)-[(R)-lipoyl]-L-lysyl-[protein] + pyruvate + H(+) = N(6)-[(R)-S(8)-acetyldihydrolipoyl]-L-lysyl-[protein] + CO2</text>
        <dbReference type="Rhea" id="RHEA:19189"/>
        <dbReference type="Rhea" id="RHEA-COMP:10474"/>
        <dbReference type="Rhea" id="RHEA-COMP:10478"/>
        <dbReference type="ChEBI" id="CHEBI:15361"/>
        <dbReference type="ChEBI" id="CHEBI:15378"/>
        <dbReference type="ChEBI" id="CHEBI:16526"/>
        <dbReference type="ChEBI" id="CHEBI:83099"/>
        <dbReference type="ChEBI" id="CHEBI:83111"/>
        <dbReference type="EC" id="1.2.4.1"/>
    </reaction>
</comment>
<comment type="caution">
    <text evidence="7">The sequence shown here is derived from an EMBL/GenBank/DDBJ whole genome shotgun (WGS) entry which is preliminary data.</text>
</comment>
<evidence type="ECO:0000313" key="8">
    <source>
        <dbReference type="Proteomes" id="UP001172457"/>
    </source>
</evidence>
<keyword evidence="4 5" id="KW-0670">Pyruvate</keyword>
<dbReference type="CDD" id="cd07036">
    <property type="entry name" value="TPP_PYR_E1-PDHc-beta_like"/>
    <property type="match status" value="1"/>
</dbReference>
<dbReference type="AlphaFoldDB" id="A0AA38W771"/>
<comment type="function">
    <text evidence="5">The pyruvate dehydrogenase complex catalyzes the overall conversion of pyruvate to acetyl-CoA and CO2.</text>
</comment>
<comment type="cofactor">
    <cofactor evidence="1 5">
        <name>thiamine diphosphate</name>
        <dbReference type="ChEBI" id="CHEBI:58937"/>
    </cofactor>
</comment>
<dbReference type="SUPFAM" id="SSF52518">
    <property type="entry name" value="Thiamin diphosphate-binding fold (THDP-binding)"/>
    <property type="match status" value="1"/>
</dbReference>
<name>A0AA38W771_9ASTR</name>
<dbReference type="GO" id="GO:0006086">
    <property type="term" value="P:pyruvate decarboxylation to acetyl-CoA"/>
    <property type="evidence" value="ECO:0007669"/>
    <property type="project" value="InterPro"/>
</dbReference>
<dbReference type="SUPFAM" id="SSF52922">
    <property type="entry name" value="TK C-terminal domain-like"/>
    <property type="match status" value="1"/>
</dbReference>
<keyword evidence="2 5" id="KW-0560">Oxidoreductase</keyword>
<dbReference type="NCBIfam" id="NF006667">
    <property type="entry name" value="PRK09212.1"/>
    <property type="match status" value="1"/>
</dbReference>
<dbReference type="Pfam" id="PF02779">
    <property type="entry name" value="Transket_pyr"/>
    <property type="match status" value="1"/>
</dbReference>
<accession>A0AA38W771</accession>
<dbReference type="InterPro" id="IPR027110">
    <property type="entry name" value="PDHB_mito-type"/>
</dbReference>
<dbReference type="EC" id="1.2.4.1" evidence="5"/>
<keyword evidence="8" id="KW-1185">Reference proteome</keyword>
<sequence>MAVVDKRNLKRERKTLSYYYLITYSPIDISPVYRKIDFRRKDVGDYKAKIKSQRFISSGFRKHFRKRKSGMDAVFDKLADKLKIWGFCWRCSKTPYSTGPTVIMGEVFGDSMQRLRPIASGIRHYSSATKKMTVRDALNSALDEEMAADSDVFIMGEEITKGLLDKYGPERVVDTPITEAGFTGIGVGAAYHGLKPIVEFMTFNFAMQAIDHIINSAAKTNYMSAGQINVPIVFRGPNGPAAGVGAQHSQCYGAWYGAIPGLKVLVPYSSEDSRGLLKAAIRDPDPVVFLENEMLYGESFPVSTEALDSSFSLPIGKAKIEREGKDVTITAFSKMVGYALKAAEILEKEGINAEVINLRSIRPLDRATINASVRKTNRLVTVEEGFPQHGVGAEICSLAEHATVVEDSFSYLDAPVERIAGADVPTPYAANLERLAFPQIEDVVRAAKRTCYRSAAMAANA</sequence>
<dbReference type="InterPro" id="IPR033248">
    <property type="entry name" value="Transketolase_C"/>
</dbReference>
<reference evidence="7" key="1">
    <citation type="submission" date="2023-03" db="EMBL/GenBank/DDBJ databases">
        <title>Chromosome-scale reference genome and RAD-based genetic map of yellow starthistle (Centaurea solstitialis) reveal putative structural variation and QTLs associated with invader traits.</title>
        <authorList>
            <person name="Reatini B."/>
            <person name="Cang F.A."/>
            <person name="Jiang Q."/>
            <person name="Mckibben M.T.W."/>
            <person name="Barker M.S."/>
            <person name="Rieseberg L.H."/>
            <person name="Dlugosch K.M."/>
        </authorList>
    </citation>
    <scope>NUCLEOTIDE SEQUENCE</scope>
    <source>
        <strain evidence="7">CAN-66</strain>
        <tissue evidence="7">Leaf</tissue>
    </source>
</reference>
<evidence type="ECO:0000256" key="3">
    <source>
        <dbReference type="ARBA" id="ARBA00023052"/>
    </source>
</evidence>
<dbReference type="FunFam" id="3.40.50.920:FF:000001">
    <property type="entry name" value="Pyruvate dehydrogenase E1 beta subunit"/>
    <property type="match status" value="1"/>
</dbReference>